<evidence type="ECO:0000256" key="5">
    <source>
        <dbReference type="ARBA" id="ARBA00022748"/>
    </source>
</evidence>
<feature type="signal peptide" evidence="7">
    <location>
        <begin position="1"/>
        <end position="19"/>
    </location>
</feature>
<dbReference type="AlphaFoldDB" id="A0A1G8Z6Q4"/>
<keyword evidence="10" id="KW-1185">Reference proteome</keyword>
<evidence type="ECO:0000256" key="6">
    <source>
        <dbReference type="ARBA" id="ARBA00023004"/>
    </source>
</evidence>
<evidence type="ECO:0000313" key="9">
    <source>
        <dbReference type="EMBL" id="SDK10334.1"/>
    </source>
</evidence>
<keyword evidence="4 7" id="KW-0732">Signal</keyword>
<dbReference type="GO" id="GO:0017004">
    <property type="term" value="P:cytochrome complex assembly"/>
    <property type="evidence" value="ECO:0007669"/>
    <property type="project" value="UniProtKB-KW"/>
</dbReference>
<comment type="similarity">
    <text evidence="1 7">Belongs to the CcmH/CycL/Ccl2/NrfF family.</text>
</comment>
<feature type="domain" description="CcmH/CycL/Ccl2/NrfF N-terminal" evidence="8">
    <location>
        <begin position="21"/>
        <end position="126"/>
    </location>
</feature>
<dbReference type="PANTHER" id="PTHR47870:SF1">
    <property type="entry name" value="CYTOCHROME C-TYPE BIOGENESIS PROTEIN CCMH"/>
    <property type="match status" value="1"/>
</dbReference>
<dbReference type="PANTHER" id="PTHR47870">
    <property type="entry name" value="CYTOCHROME C-TYPE BIOGENESIS PROTEIN CCMH"/>
    <property type="match status" value="1"/>
</dbReference>
<evidence type="ECO:0000313" key="10">
    <source>
        <dbReference type="Proteomes" id="UP000199527"/>
    </source>
</evidence>
<name>A0A1G8Z6Q4_9GAMM</name>
<evidence type="ECO:0000256" key="4">
    <source>
        <dbReference type="ARBA" id="ARBA00022729"/>
    </source>
</evidence>
<dbReference type="Gene3D" id="1.10.8.640">
    <property type="entry name" value="Cytochrome C biogenesis protein"/>
    <property type="match status" value="1"/>
</dbReference>
<keyword evidence="7" id="KW-0812">Transmembrane</keyword>
<feature type="transmembrane region" description="Helical" evidence="7">
    <location>
        <begin position="99"/>
        <end position="121"/>
    </location>
</feature>
<protein>
    <recommendedName>
        <fullName evidence="7">Cytochrome c-type biogenesis protein</fullName>
    </recommendedName>
</protein>
<evidence type="ECO:0000256" key="7">
    <source>
        <dbReference type="RuleBase" id="RU364112"/>
    </source>
</evidence>
<organism evidence="9 10">
    <name type="scientific">Ferrimonas sediminum</name>
    <dbReference type="NCBI Taxonomy" id="718193"/>
    <lineage>
        <taxon>Bacteria</taxon>
        <taxon>Pseudomonadati</taxon>
        <taxon>Pseudomonadota</taxon>
        <taxon>Gammaproteobacteria</taxon>
        <taxon>Alteromonadales</taxon>
        <taxon>Ferrimonadaceae</taxon>
        <taxon>Ferrimonas</taxon>
    </lineage>
</organism>
<keyword evidence="6 7" id="KW-0408">Iron</keyword>
<gene>
    <name evidence="9" type="ORF">SAMN04488540_1194</name>
</gene>
<dbReference type="InterPro" id="IPR038297">
    <property type="entry name" value="CcmH/CycL/NrfF/Ccl2_sf"/>
</dbReference>
<dbReference type="Proteomes" id="UP000199527">
    <property type="component" value="Unassembled WGS sequence"/>
</dbReference>
<evidence type="ECO:0000259" key="8">
    <source>
        <dbReference type="Pfam" id="PF03918"/>
    </source>
</evidence>
<dbReference type="GO" id="GO:0005886">
    <property type="term" value="C:plasma membrane"/>
    <property type="evidence" value="ECO:0007669"/>
    <property type="project" value="TreeGrafter"/>
</dbReference>
<evidence type="ECO:0000256" key="1">
    <source>
        <dbReference type="ARBA" id="ARBA00010342"/>
    </source>
</evidence>
<keyword evidence="7" id="KW-1133">Transmembrane helix</keyword>
<dbReference type="RefSeq" id="WP_090367595.1">
    <property type="nucleotide sequence ID" value="NZ_FNEM01000019.1"/>
</dbReference>
<keyword evidence="2 7" id="KW-0349">Heme</keyword>
<dbReference type="CDD" id="cd16378">
    <property type="entry name" value="CcmH_N"/>
    <property type="match status" value="1"/>
</dbReference>
<comment type="function">
    <text evidence="7">Possible subunit of a heme lyase.</text>
</comment>
<keyword evidence="7" id="KW-0472">Membrane</keyword>
<dbReference type="OrthoDB" id="9804975at2"/>
<feature type="chain" id="PRO_5011330198" description="Cytochrome c-type biogenesis protein" evidence="7">
    <location>
        <begin position="20"/>
        <end position="128"/>
    </location>
</feature>
<sequence length="128" mass="14441">MLKYLPLVLALLTPPLFSAEPLSGVELHRAVNAIAADLRCPSSVNLNVLESEAPIAYELKGQIAEQLNQGKSRRQIIDFLVQRYGEQIHYQPALNAGTAMLWLLPLLLVTTILLILMWPLLRRRHTQH</sequence>
<evidence type="ECO:0000256" key="2">
    <source>
        <dbReference type="ARBA" id="ARBA00022617"/>
    </source>
</evidence>
<dbReference type="GO" id="GO:0046872">
    <property type="term" value="F:metal ion binding"/>
    <property type="evidence" value="ECO:0007669"/>
    <property type="project" value="UniProtKB-KW"/>
</dbReference>
<keyword evidence="3 7" id="KW-0479">Metal-binding</keyword>
<keyword evidence="5" id="KW-0201">Cytochrome c-type biogenesis</keyword>
<dbReference type="InterPro" id="IPR005616">
    <property type="entry name" value="CcmH/CycL/Ccl2/NrfF_N"/>
</dbReference>
<dbReference type="Pfam" id="PF03918">
    <property type="entry name" value="CcmH"/>
    <property type="match status" value="1"/>
</dbReference>
<proteinExistence type="inferred from homology"/>
<reference evidence="10" key="1">
    <citation type="submission" date="2016-10" db="EMBL/GenBank/DDBJ databases">
        <authorList>
            <person name="Varghese N."/>
            <person name="Submissions S."/>
        </authorList>
    </citation>
    <scope>NUCLEOTIDE SEQUENCE [LARGE SCALE GENOMIC DNA]</scope>
    <source>
        <strain evidence="10">DSM 23317</strain>
    </source>
</reference>
<dbReference type="InterPro" id="IPR051263">
    <property type="entry name" value="C-type_cytochrome_biogenesis"/>
</dbReference>
<accession>A0A1G8Z6Q4</accession>
<dbReference type="EMBL" id="FNEM01000019">
    <property type="protein sequence ID" value="SDK10334.1"/>
    <property type="molecule type" value="Genomic_DNA"/>
</dbReference>
<evidence type="ECO:0000256" key="3">
    <source>
        <dbReference type="ARBA" id="ARBA00022723"/>
    </source>
</evidence>